<dbReference type="RefSeq" id="XP_005710668.1">
    <property type="nucleotide sequence ID" value="XM_005710611.1"/>
</dbReference>
<comment type="subcellular location">
    <subcellularLocation>
        <location evidence="1">Endoplasmic reticulum membrane</location>
        <topology evidence="1">Multi-pass membrane protein</topology>
    </subcellularLocation>
</comment>
<evidence type="ECO:0000313" key="6">
    <source>
        <dbReference type="EMBL" id="CDF40374.1"/>
    </source>
</evidence>
<keyword evidence="2 6" id="KW-0808">Transferase</keyword>
<organism evidence="6 7">
    <name type="scientific">Chondrus crispus</name>
    <name type="common">Carrageen Irish moss</name>
    <name type="synonym">Polymorpha crispa</name>
    <dbReference type="NCBI Taxonomy" id="2769"/>
    <lineage>
        <taxon>Eukaryota</taxon>
        <taxon>Rhodophyta</taxon>
        <taxon>Florideophyceae</taxon>
        <taxon>Rhodymeniophycidae</taxon>
        <taxon>Gigartinales</taxon>
        <taxon>Gigartinaceae</taxon>
        <taxon>Chondrus</taxon>
    </lineage>
</organism>
<keyword evidence="3" id="KW-0256">Endoplasmic reticulum</keyword>
<proteinExistence type="predicted"/>
<reference evidence="7" key="1">
    <citation type="journal article" date="2013" name="Proc. Natl. Acad. Sci. U.S.A.">
        <title>Genome structure and metabolic features in the red seaweed Chondrus crispus shed light on evolution of the Archaeplastida.</title>
        <authorList>
            <person name="Collen J."/>
            <person name="Porcel B."/>
            <person name="Carre W."/>
            <person name="Ball S.G."/>
            <person name="Chaparro C."/>
            <person name="Tonon T."/>
            <person name="Barbeyron T."/>
            <person name="Michel G."/>
            <person name="Noel B."/>
            <person name="Valentin K."/>
            <person name="Elias M."/>
            <person name="Artiguenave F."/>
            <person name="Arun A."/>
            <person name="Aury J.M."/>
            <person name="Barbosa-Neto J.F."/>
            <person name="Bothwell J.H."/>
            <person name="Bouget F.Y."/>
            <person name="Brillet L."/>
            <person name="Cabello-Hurtado F."/>
            <person name="Capella-Gutierrez S."/>
            <person name="Charrier B."/>
            <person name="Cladiere L."/>
            <person name="Cock J.M."/>
            <person name="Coelho S.M."/>
            <person name="Colleoni C."/>
            <person name="Czjzek M."/>
            <person name="Da Silva C."/>
            <person name="Delage L."/>
            <person name="Denoeud F."/>
            <person name="Deschamps P."/>
            <person name="Dittami S.M."/>
            <person name="Gabaldon T."/>
            <person name="Gachon C.M."/>
            <person name="Groisillier A."/>
            <person name="Herve C."/>
            <person name="Jabbari K."/>
            <person name="Katinka M."/>
            <person name="Kloareg B."/>
            <person name="Kowalczyk N."/>
            <person name="Labadie K."/>
            <person name="Leblanc C."/>
            <person name="Lopez P.J."/>
            <person name="McLachlan D.H."/>
            <person name="Meslet-Cladiere L."/>
            <person name="Moustafa A."/>
            <person name="Nehr Z."/>
            <person name="Nyvall Collen P."/>
            <person name="Panaud O."/>
            <person name="Partensky F."/>
            <person name="Poulain J."/>
            <person name="Rensing S.A."/>
            <person name="Rousvoal S."/>
            <person name="Samson G."/>
            <person name="Symeonidi A."/>
            <person name="Weissenbach J."/>
            <person name="Zambounis A."/>
            <person name="Wincker P."/>
            <person name="Boyen C."/>
        </authorList>
    </citation>
    <scope>NUCLEOTIDE SEQUENCE [LARGE SCALE GENOMIC DNA]</scope>
    <source>
        <strain evidence="7">cv. Stackhouse</strain>
    </source>
</reference>
<keyword evidence="5" id="KW-1133">Transmembrane helix</keyword>
<gene>
    <name evidence="6" type="ORF">CHC_T00010327001</name>
</gene>
<evidence type="ECO:0000256" key="5">
    <source>
        <dbReference type="SAM" id="Phobius"/>
    </source>
</evidence>
<accession>R7QQH1</accession>
<dbReference type="Proteomes" id="UP000012073">
    <property type="component" value="Unassembled WGS sequence"/>
</dbReference>
<evidence type="ECO:0000256" key="2">
    <source>
        <dbReference type="ARBA" id="ARBA00022679"/>
    </source>
</evidence>
<dbReference type="GO" id="GO:0005789">
    <property type="term" value="C:endoplasmic reticulum membrane"/>
    <property type="evidence" value="ECO:0007669"/>
    <property type="project" value="UniProtKB-SubCell"/>
</dbReference>
<evidence type="ECO:0000256" key="4">
    <source>
        <dbReference type="ARBA" id="ARBA00023315"/>
    </source>
</evidence>
<dbReference type="GeneID" id="17318382"/>
<dbReference type="GO" id="GO:0008374">
    <property type="term" value="F:O-acyltransferase activity"/>
    <property type="evidence" value="ECO:0007669"/>
    <property type="project" value="InterPro"/>
</dbReference>
<dbReference type="AlphaFoldDB" id="R7QQH1"/>
<protein>
    <submittedName>
        <fullName evidence="6">Acyl coenzyme A diacylglycerol acyltransferase</fullName>
    </submittedName>
</protein>
<keyword evidence="7" id="KW-1185">Reference proteome</keyword>
<keyword evidence="4 6" id="KW-0012">Acyltransferase</keyword>
<dbReference type="EMBL" id="HG002162">
    <property type="protein sequence ID" value="CDF40374.1"/>
    <property type="molecule type" value="Genomic_DNA"/>
</dbReference>
<name>R7QQH1_CHOCR</name>
<evidence type="ECO:0000256" key="3">
    <source>
        <dbReference type="ARBA" id="ARBA00022824"/>
    </source>
</evidence>
<evidence type="ECO:0000313" key="7">
    <source>
        <dbReference type="Proteomes" id="UP000012073"/>
    </source>
</evidence>
<feature type="transmembrane region" description="Helical" evidence="5">
    <location>
        <begin position="20"/>
        <end position="38"/>
    </location>
</feature>
<dbReference type="PANTHER" id="PTHR10408">
    <property type="entry name" value="STEROL O-ACYLTRANSFERASE"/>
    <property type="match status" value="1"/>
</dbReference>
<dbReference type="OrthoDB" id="10039049at2759"/>
<keyword evidence="5" id="KW-0812">Transmembrane</keyword>
<dbReference type="Gramene" id="CDF40374">
    <property type="protein sequence ID" value="CDF40374"/>
    <property type="gene ID" value="CHC_T00010327001"/>
</dbReference>
<feature type="transmembrane region" description="Helical" evidence="5">
    <location>
        <begin position="50"/>
        <end position="74"/>
    </location>
</feature>
<dbReference type="InterPro" id="IPR014371">
    <property type="entry name" value="Oat_ACAT_DAG_ARE"/>
</dbReference>
<evidence type="ECO:0000256" key="1">
    <source>
        <dbReference type="ARBA" id="ARBA00004477"/>
    </source>
</evidence>
<keyword evidence="5" id="KW-0472">Membrane</keyword>
<dbReference type="KEGG" id="ccp:CHC_T00010327001"/>
<sequence length="87" mass="10104">MSSGFRSNVIYKPVVYPRNVTLGNYLYFVVALTFVYETSFPRTTQIRKMYVAWHSLQACACAAVQYVLLMQFYIPTLRNSVPPQRNL</sequence>